<dbReference type="InterPro" id="IPR033379">
    <property type="entry name" value="Acid_Pase_AS"/>
</dbReference>
<dbReference type="OrthoDB" id="6509975at2759"/>
<gene>
    <name evidence="7" type="ORF">K490DRAFT_40311</name>
</gene>
<dbReference type="Proteomes" id="UP000799776">
    <property type="component" value="Unassembled WGS sequence"/>
</dbReference>
<organism evidence="7 8">
    <name type="scientific">Saccharata proteae CBS 121410</name>
    <dbReference type="NCBI Taxonomy" id="1314787"/>
    <lineage>
        <taxon>Eukaryota</taxon>
        <taxon>Fungi</taxon>
        <taxon>Dikarya</taxon>
        <taxon>Ascomycota</taxon>
        <taxon>Pezizomycotina</taxon>
        <taxon>Dothideomycetes</taxon>
        <taxon>Dothideomycetes incertae sedis</taxon>
        <taxon>Botryosphaeriales</taxon>
        <taxon>Saccharataceae</taxon>
        <taxon>Saccharata</taxon>
    </lineage>
</organism>
<keyword evidence="3" id="KW-0378">Hydrolase</keyword>
<reference evidence="7" key="1">
    <citation type="journal article" date="2020" name="Stud. Mycol.">
        <title>101 Dothideomycetes genomes: a test case for predicting lifestyles and emergence of pathogens.</title>
        <authorList>
            <person name="Haridas S."/>
            <person name="Albert R."/>
            <person name="Binder M."/>
            <person name="Bloem J."/>
            <person name="Labutti K."/>
            <person name="Salamov A."/>
            <person name="Andreopoulos B."/>
            <person name="Baker S."/>
            <person name="Barry K."/>
            <person name="Bills G."/>
            <person name="Bluhm B."/>
            <person name="Cannon C."/>
            <person name="Castanera R."/>
            <person name="Culley D."/>
            <person name="Daum C."/>
            <person name="Ezra D."/>
            <person name="Gonzalez J."/>
            <person name="Henrissat B."/>
            <person name="Kuo A."/>
            <person name="Liang C."/>
            <person name="Lipzen A."/>
            <person name="Lutzoni F."/>
            <person name="Magnuson J."/>
            <person name="Mondo S."/>
            <person name="Nolan M."/>
            <person name="Ohm R."/>
            <person name="Pangilinan J."/>
            <person name="Park H.-J."/>
            <person name="Ramirez L."/>
            <person name="Alfaro M."/>
            <person name="Sun H."/>
            <person name="Tritt A."/>
            <person name="Yoshinaga Y."/>
            <person name="Zwiers L.-H."/>
            <person name="Turgeon B."/>
            <person name="Goodwin S."/>
            <person name="Spatafora J."/>
            <person name="Crous P."/>
            <person name="Grigoriev I."/>
        </authorList>
    </citation>
    <scope>NUCLEOTIDE SEQUENCE</scope>
    <source>
        <strain evidence="7">CBS 121410</strain>
    </source>
</reference>
<feature type="disulfide bond" evidence="6">
    <location>
        <begin position="403"/>
        <end position="411"/>
    </location>
</feature>
<dbReference type="Gene3D" id="3.40.50.1240">
    <property type="entry name" value="Phosphoglycerate mutase-like"/>
    <property type="match status" value="1"/>
</dbReference>
<feature type="disulfide bond" evidence="6">
    <location>
        <begin position="247"/>
        <end position="261"/>
    </location>
</feature>
<dbReference type="SUPFAM" id="SSF53254">
    <property type="entry name" value="Phosphoglycerate mutase-like"/>
    <property type="match status" value="1"/>
</dbReference>
<dbReference type="PANTHER" id="PTHR20963">
    <property type="entry name" value="MULTIPLE INOSITOL POLYPHOSPHATE PHOSPHATASE-RELATED"/>
    <property type="match status" value="1"/>
</dbReference>
<dbReference type="AlphaFoldDB" id="A0A9P4LW14"/>
<dbReference type="GO" id="GO:0009277">
    <property type="term" value="C:fungal-type cell wall"/>
    <property type="evidence" value="ECO:0007669"/>
    <property type="project" value="TreeGrafter"/>
</dbReference>
<dbReference type="InterPro" id="IPR016274">
    <property type="entry name" value="Histidine_acid_Pase_euk"/>
</dbReference>
<sequence length="464" mass="51253">MGRSAIYTVFAAALASVHGNTFDPLRHLGGNGQYFEGPNIFGIDPEPPSGCLIDQAALVSRHGSRYPDQGAYNQWTTLFEKIQAADFTTHSSSLDFLGSWKPVLRHPDQEISQLSLTGYKELYDMGVAYRFRYPSLYTDNTPFTLWANNYVASHRVLDSSRLFARGYLGPNSSLADIYVVNSSDPRAVANSLAPSDLCPTFDDNGGGTEKTTWDDLWLPPATARINGLLSGTLNFTTSDVDIFGYLCGFETQIAGTPSPWCNTLTERETLQYEYSQDLRYYYGEGPGANVSSVMMLPLLKDLVQRFVDGPNKTYTNSDNTTFVPPPLIVAFTNDGQISQLAAAVGTFDSQTPLSSTHLDANRIYKASNFVTMRGTVSFERLNCDNSTYIRVKHNDVVYPVTGCQSGPGRSCPLTLYRDLVQKKIDHAGDFETTCNITSNVVPKGEEGTTFFEDVALPFEWVEKP</sequence>
<dbReference type="PANTHER" id="PTHR20963:SF23">
    <property type="entry name" value="3-PHYTASE"/>
    <property type="match status" value="1"/>
</dbReference>
<dbReference type="GO" id="GO:0016158">
    <property type="term" value="F:inositol hexakisphosphate 3-phosphatase activity"/>
    <property type="evidence" value="ECO:0007669"/>
    <property type="project" value="UniProtKB-EC"/>
</dbReference>
<dbReference type="InterPro" id="IPR029033">
    <property type="entry name" value="His_PPase_superfam"/>
</dbReference>
<dbReference type="PROSITE" id="PS00616">
    <property type="entry name" value="HIS_ACID_PHOSPHAT_1"/>
    <property type="match status" value="1"/>
</dbReference>
<name>A0A9P4LW14_9PEZI</name>
<dbReference type="Pfam" id="PF00328">
    <property type="entry name" value="His_Phos_2"/>
    <property type="match status" value="1"/>
</dbReference>
<evidence type="ECO:0000256" key="2">
    <source>
        <dbReference type="ARBA" id="ARBA00012632"/>
    </source>
</evidence>
<proteinExistence type="inferred from homology"/>
<evidence type="ECO:0000256" key="5">
    <source>
        <dbReference type="PIRSR" id="PIRSR000894-1"/>
    </source>
</evidence>
<accession>A0A9P4LW14</accession>
<protein>
    <recommendedName>
        <fullName evidence="2">3-phytase</fullName>
        <ecNumber evidence="2">3.1.3.8</ecNumber>
    </recommendedName>
</protein>
<feature type="active site" description="Proton donor" evidence="5">
    <location>
        <position position="334"/>
    </location>
</feature>
<comment type="caution">
    <text evidence="7">The sequence shown here is derived from an EMBL/GenBank/DDBJ whole genome shotgun (WGS) entry which is preliminary data.</text>
</comment>
<evidence type="ECO:0000256" key="3">
    <source>
        <dbReference type="ARBA" id="ARBA00022801"/>
    </source>
</evidence>
<keyword evidence="6" id="KW-1015">Disulfide bond</keyword>
<evidence type="ECO:0000313" key="8">
    <source>
        <dbReference type="Proteomes" id="UP000799776"/>
    </source>
</evidence>
<dbReference type="GO" id="GO:0003993">
    <property type="term" value="F:acid phosphatase activity"/>
    <property type="evidence" value="ECO:0007669"/>
    <property type="project" value="TreeGrafter"/>
</dbReference>
<dbReference type="EC" id="3.1.3.8" evidence="2"/>
<dbReference type="PIRSF" id="PIRSF000894">
    <property type="entry name" value="Acid_phosphatase"/>
    <property type="match status" value="1"/>
</dbReference>
<feature type="disulfide bond" evidence="6">
    <location>
        <begin position="51"/>
        <end position="383"/>
    </location>
</feature>
<comment type="similarity">
    <text evidence="1">Belongs to the histidine acid phosphatase family.</text>
</comment>
<evidence type="ECO:0000256" key="4">
    <source>
        <dbReference type="ARBA" id="ARBA00023180"/>
    </source>
</evidence>
<evidence type="ECO:0000313" key="7">
    <source>
        <dbReference type="EMBL" id="KAF2088065.1"/>
    </source>
</evidence>
<keyword evidence="8" id="KW-1185">Reference proteome</keyword>
<dbReference type="InterPro" id="IPR000560">
    <property type="entry name" value="His_Pase_clade-2"/>
</dbReference>
<dbReference type="EMBL" id="ML978717">
    <property type="protein sequence ID" value="KAF2088065.1"/>
    <property type="molecule type" value="Genomic_DNA"/>
</dbReference>
<evidence type="ECO:0000256" key="1">
    <source>
        <dbReference type="ARBA" id="ARBA00005375"/>
    </source>
</evidence>
<feature type="active site" description="Nucleophile" evidence="5">
    <location>
        <position position="62"/>
    </location>
</feature>
<keyword evidence="4" id="KW-0325">Glycoprotein</keyword>
<evidence type="ECO:0000256" key="6">
    <source>
        <dbReference type="PIRSR" id="PIRSR000894-2"/>
    </source>
</evidence>
<dbReference type="CDD" id="cd07061">
    <property type="entry name" value="HP_HAP_like"/>
    <property type="match status" value="1"/>
</dbReference>